<name>A0A8D8BCN9_CULPI</name>
<dbReference type="EMBL" id="HBUE01068475">
    <property type="protein sequence ID" value="CAG6471619.1"/>
    <property type="molecule type" value="Transcribed_RNA"/>
</dbReference>
<evidence type="ECO:0000313" key="1">
    <source>
        <dbReference type="EMBL" id="CAG6471619.1"/>
    </source>
</evidence>
<protein>
    <submittedName>
        <fullName evidence="1">(northern house mosquito) hypothetical protein</fullName>
    </submittedName>
</protein>
<sequence>MSSSIYLHQRARCLNLFPSTCRPWRRKLVTFDHLQGLVANQPQFRRERDETHVALEQFRRVVYEKSLRSVGMLVIEFHQANATLVVPIFPGLVTYGEKLFVVIRGWGHFLQQVR</sequence>
<organism evidence="1">
    <name type="scientific">Culex pipiens</name>
    <name type="common">House mosquito</name>
    <dbReference type="NCBI Taxonomy" id="7175"/>
    <lineage>
        <taxon>Eukaryota</taxon>
        <taxon>Metazoa</taxon>
        <taxon>Ecdysozoa</taxon>
        <taxon>Arthropoda</taxon>
        <taxon>Hexapoda</taxon>
        <taxon>Insecta</taxon>
        <taxon>Pterygota</taxon>
        <taxon>Neoptera</taxon>
        <taxon>Endopterygota</taxon>
        <taxon>Diptera</taxon>
        <taxon>Nematocera</taxon>
        <taxon>Culicoidea</taxon>
        <taxon>Culicidae</taxon>
        <taxon>Culicinae</taxon>
        <taxon>Culicini</taxon>
        <taxon>Culex</taxon>
        <taxon>Culex</taxon>
    </lineage>
</organism>
<proteinExistence type="predicted"/>
<reference evidence="1" key="1">
    <citation type="submission" date="2021-05" db="EMBL/GenBank/DDBJ databases">
        <authorList>
            <person name="Alioto T."/>
            <person name="Alioto T."/>
            <person name="Gomez Garrido J."/>
        </authorList>
    </citation>
    <scope>NUCLEOTIDE SEQUENCE</scope>
</reference>
<accession>A0A8D8BCN9</accession>
<dbReference type="AlphaFoldDB" id="A0A8D8BCN9"/>